<name>A0A9N9FSL5_9GLOM</name>
<accession>A0A9N9FSL5</accession>
<comment type="caution">
    <text evidence="1">The sequence shown here is derived from an EMBL/GenBank/DDBJ whole genome shotgun (WGS) entry which is preliminary data.</text>
</comment>
<organism evidence="1 2">
    <name type="scientific">Ambispora gerdemannii</name>
    <dbReference type="NCBI Taxonomy" id="144530"/>
    <lineage>
        <taxon>Eukaryota</taxon>
        <taxon>Fungi</taxon>
        <taxon>Fungi incertae sedis</taxon>
        <taxon>Mucoromycota</taxon>
        <taxon>Glomeromycotina</taxon>
        <taxon>Glomeromycetes</taxon>
        <taxon>Archaeosporales</taxon>
        <taxon>Ambisporaceae</taxon>
        <taxon>Ambispora</taxon>
    </lineage>
</organism>
<protein>
    <submittedName>
        <fullName evidence="1">12734_t:CDS:1</fullName>
    </submittedName>
</protein>
<dbReference type="EMBL" id="CAJVPL010001136">
    <property type="protein sequence ID" value="CAG8554681.1"/>
    <property type="molecule type" value="Genomic_DNA"/>
</dbReference>
<keyword evidence="2" id="KW-1185">Reference proteome</keyword>
<evidence type="ECO:0000313" key="2">
    <source>
        <dbReference type="Proteomes" id="UP000789831"/>
    </source>
</evidence>
<dbReference type="Proteomes" id="UP000789831">
    <property type="component" value="Unassembled WGS sequence"/>
</dbReference>
<sequence length="157" mass="17971">MSLNRESVGRQKDREIDEQEAEIIAETLGKNKRCQLNHIRLIGKNKSIPPPTGTRVGKVCVWKNATIKYVIINVIPDHILKVYAFTSSPTSGFNFFHVNVGFSLNYRNGNINFNYLRVTWTELDRMNYSVAVWSSSVIWSLCKGSMVFGPSRTQWID</sequence>
<dbReference type="AlphaFoldDB" id="A0A9N9FSL5"/>
<reference evidence="1" key="1">
    <citation type="submission" date="2021-06" db="EMBL/GenBank/DDBJ databases">
        <authorList>
            <person name="Kallberg Y."/>
            <person name="Tangrot J."/>
            <person name="Rosling A."/>
        </authorList>
    </citation>
    <scope>NUCLEOTIDE SEQUENCE</scope>
    <source>
        <strain evidence="1">MT106</strain>
    </source>
</reference>
<gene>
    <name evidence="1" type="ORF">AGERDE_LOCUS6847</name>
</gene>
<evidence type="ECO:0000313" key="1">
    <source>
        <dbReference type="EMBL" id="CAG8554681.1"/>
    </source>
</evidence>
<proteinExistence type="predicted"/>